<keyword evidence="9" id="KW-1185">Reference proteome</keyword>
<keyword evidence="5 7" id="KW-1133">Transmembrane helix</keyword>
<accession>A0A919JJV0</accession>
<comment type="subcellular location">
    <subcellularLocation>
        <location evidence="1">Cell membrane</location>
        <topology evidence="1">Multi-pass membrane protein</topology>
    </subcellularLocation>
</comment>
<feature type="transmembrane region" description="Helical" evidence="7">
    <location>
        <begin position="110"/>
        <end position="134"/>
    </location>
</feature>
<dbReference type="EMBL" id="BOMQ01000051">
    <property type="protein sequence ID" value="GIE50665.1"/>
    <property type="molecule type" value="Genomic_DNA"/>
</dbReference>
<evidence type="ECO:0000256" key="7">
    <source>
        <dbReference type="SAM" id="Phobius"/>
    </source>
</evidence>
<feature type="transmembrane region" description="Helical" evidence="7">
    <location>
        <begin position="12"/>
        <end position="36"/>
    </location>
</feature>
<feature type="transmembrane region" description="Helical" evidence="7">
    <location>
        <begin position="48"/>
        <end position="66"/>
    </location>
</feature>
<evidence type="ECO:0000256" key="3">
    <source>
        <dbReference type="ARBA" id="ARBA00022475"/>
    </source>
</evidence>
<evidence type="ECO:0000256" key="6">
    <source>
        <dbReference type="ARBA" id="ARBA00023136"/>
    </source>
</evidence>
<protein>
    <submittedName>
        <fullName evidence="8">Cobalamin biosynthesis protein CbiM</fullName>
    </submittedName>
</protein>
<comment type="caution">
    <text evidence="8">The sequence shown here is derived from an EMBL/GenBank/DDBJ whole genome shotgun (WGS) entry which is preliminary data.</text>
</comment>
<dbReference type="Proteomes" id="UP000647172">
    <property type="component" value="Unassembled WGS sequence"/>
</dbReference>
<keyword evidence="2" id="KW-0813">Transport</keyword>
<evidence type="ECO:0000256" key="4">
    <source>
        <dbReference type="ARBA" id="ARBA00022692"/>
    </source>
</evidence>
<evidence type="ECO:0000256" key="5">
    <source>
        <dbReference type="ARBA" id="ARBA00022989"/>
    </source>
</evidence>
<keyword evidence="3" id="KW-1003">Cell membrane</keyword>
<keyword evidence="4 7" id="KW-0812">Transmembrane</keyword>
<organism evidence="8 9">
    <name type="scientific">Actinoplanes nipponensis</name>
    <dbReference type="NCBI Taxonomy" id="135950"/>
    <lineage>
        <taxon>Bacteria</taxon>
        <taxon>Bacillati</taxon>
        <taxon>Actinomycetota</taxon>
        <taxon>Actinomycetes</taxon>
        <taxon>Micromonosporales</taxon>
        <taxon>Micromonosporaceae</taxon>
        <taxon>Actinoplanes</taxon>
    </lineage>
</organism>
<evidence type="ECO:0000256" key="2">
    <source>
        <dbReference type="ARBA" id="ARBA00022448"/>
    </source>
</evidence>
<keyword evidence="6 7" id="KW-0472">Membrane</keyword>
<proteinExistence type="predicted"/>
<dbReference type="PANTHER" id="PTHR34229:SF1">
    <property type="entry name" value="METAL TRANSPORT PROTEIN HI_1621-RELATED"/>
    <property type="match status" value="1"/>
</dbReference>
<evidence type="ECO:0000313" key="8">
    <source>
        <dbReference type="EMBL" id="GIE50665.1"/>
    </source>
</evidence>
<reference evidence="8" key="1">
    <citation type="submission" date="2021-01" db="EMBL/GenBank/DDBJ databases">
        <title>Whole genome shotgun sequence of Actinoplanes nipponensis NBRC 14063.</title>
        <authorList>
            <person name="Komaki H."/>
            <person name="Tamura T."/>
        </authorList>
    </citation>
    <scope>NUCLEOTIDE SEQUENCE</scope>
    <source>
        <strain evidence="8">NBRC 14063</strain>
    </source>
</reference>
<dbReference type="Gene3D" id="1.10.1760.20">
    <property type="match status" value="1"/>
</dbReference>
<evidence type="ECO:0000313" key="9">
    <source>
        <dbReference type="Proteomes" id="UP000647172"/>
    </source>
</evidence>
<feature type="transmembrane region" description="Helical" evidence="7">
    <location>
        <begin position="78"/>
        <end position="104"/>
    </location>
</feature>
<sequence>MDVEAMHIANGIVNGTVSAVFAAFAALALAFCAWRARADLDDRLAPMAGLVAAFIFAVQMLNFQVLPGVSGHLLGGTLAVVLVGPWVGALCVSTVLIIQCLLFADGGLTALGLNITNMAIIGTAAGYLLVAGLLRVLPKTPSGLGATALVASVVGVVAASQGFVFEYWLGGTTQLSLPWVSGTMAGTHVLIGIGEGLIAATTVATVARVRPDLVYALRRFRKPPAPVPATTAAASATVSGGPA</sequence>
<dbReference type="GO" id="GO:0000041">
    <property type="term" value="P:transition metal ion transport"/>
    <property type="evidence" value="ECO:0007669"/>
    <property type="project" value="InterPro"/>
</dbReference>
<name>A0A919JJV0_9ACTN</name>
<evidence type="ECO:0000256" key="1">
    <source>
        <dbReference type="ARBA" id="ARBA00004651"/>
    </source>
</evidence>
<dbReference type="Pfam" id="PF01891">
    <property type="entry name" value="CbiM"/>
    <property type="match status" value="1"/>
</dbReference>
<dbReference type="PANTHER" id="PTHR34229">
    <property type="entry name" value="METAL TRANSPORT PROTEIN HI_1621-RELATED"/>
    <property type="match status" value="1"/>
</dbReference>
<dbReference type="GO" id="GO:0005886">
    <property type="term" value="C:plasma membrane"/>
    <property type="evidence" value="ECO:0007669"/>
    <property type="project" value="UniProtKB-SubCell"/>
</dbReference>
<feature type="transmembrane region" description="Helical" evidence="7">
    <location>
        <begin position="189"/>
        <end position="209"/>
    </location>
</feature>
<gene>
    <name evidence="8" type="primary">cbiM</name>
    <name evidence="8" type="ORF">Ani05nite_41990</name>
</gene>
<dbReference type="AlphaFoldDB" id="A0A919JJV0"/>
<feature type="transmembrane region" description="Helical" evidence="7">
    <location>
        <begin position="146"/>
        <end position="169"/>
    </location>
</feature>
<dbReference type="InterPro" id="IPR002751">
    <property type="entry name" value="CbiM/NikMN"/>
</dbReference>
<dbReference type="RefSeq" id="WP_203770562.1">
    <property type="nucleotide sequence ID" value="NZ_BOMQ01000051.1"/>
</dbReference>